<keyword evidence="2" id="KW-1185">Reference proteome</keyword>
<protein>
    <submittedName>
        <fullName evidence="1">Uncharacterized protein</fullName>
    </submittedName>
</protein>
<evidence type="ECO:0000313" key="2">
    <source>
        <dbReference type="Proteomes" id="UP000499080"/>
    </source>
</evidence>
<comment type="caution">
    <text evidence="1">The sequence shown here is derived from an EMBL/GenBank/DDBJ whole genome shotgun (WGS) entry which is preliminary data.</text>
</comment>
<dbReference type="EMBL" id="BGPR01001301">
    <property type="protein sequence ID" value="GBM50504.1"/>
    <property type="molecule type" value="Genomic_DNA"/>
</dbReference>
<accession>A0A4Y2GES0</accession>
<reference evidence="1 2" key="1">
    <citation type="journal article" date="2019" name="Sci. Rep.">
        <title>Orb-weaving spider Araneus ventricosus genome elucidates the spidroin gene catalogue.</title>
        <authorList>
            <person name="Kono N."/>
            <person name="Nakamura H."/>
            <person name="Ohtoshi R."/>
            <person name="Moran D.A.P."/>
            <person name="Shinohara A."/>
            <person name="Yoshida Y."/>
            <person name="Fujiwara M."/>
            <person name="Mori M."/>
            <person name="Tomita M."/>
            <person name="Arakawa K."/>
        </authorList>
    </citation>
    <scope>NUCLEOTIDE SEQUENCE [LARGE SCALE GENOMIC DNA]</scope>
</reference>
<dbReference type="Proteomes" id="UP000499080">
    <property type="component" value="Unassembled WGS sequence"/>
</dbReference>
<organism evidence="1 2">
    <name type="scientific">Araneus ventricosus</name>
    <name type="common">Orbweaver spider</name>
    <name type="synonym">Epeira ventricosa</name>
    <dbReference type="NCBI Taxonomy" id="182803"/>
    <lineage>
        <taxon>Eukaryota</taxon>
        <taxon>Metazoa</taxon>
        <taxon>Ecdysozoa</taxon>
        <taxon>Arthropoda</taxon>
        <taxon>Chelicerata</taxon>
        <taxon>Arachnida</taxon>
        <taxon>Araneae</taxon>
        <taxon>Araneomorphae</taxon>
        <taxon>Entelegynae</taxon>
        <taxon>Araneoidea</taxon>
        <taxon>Araneidae</taxon>
        <taxon>Araneus</taxon>
    </lineage>
</organism>
<gene>
    <name evidence="1" type="ORF">AVEN_254780_1</name>
</gene>
<sequence>MTKILICPPKRSGLGSLVSMPRLWGRRVPSSKLDSTEDSPSSWSIESILFATGHGPFPSYLYRFRLHQSDICACGEKRYPLHYATSCHMMSSYHFTNPNAENIQLWWKGGLSNKVSRINIAKLVSFLTENETLIKQPPDATSSSQISLLHQDLRFMD</sequence>
<dbReference type="AlphaFoldDB" id="A0A4Y2GES0"/>
<proteinExistence type="predicted"/>
<name>A0A4Y2GES0_ARAVE</name>
<dbReference type="OrthoDB" id="6625973at2759"/>
<evidence type="ECO:0000313" key="1">
    <source>
        <dbReference type="EMBL" id="GBM50504.1"/>
    </source>
</evidence>